<protein>
    <submittedName>
        <fullName evidence="1">Uncharacterized protein</fullName>
    </submittedName>
</protein>
<dbReference type="EMBL" id="OX465082">
    <property type="protein sequence ID" value="CAI9291988.1"/>
    <property type="molecule type" value="Genomic_DNA"/>
</dbReference>
<organism evidence="1 2">
    <name type="scientific">Lactuca saligna</name>
    <name type="common">Willowleaf lettuce</name>
    <dbReference type="NCBI Taxonomy" id="75948"/>
    <lineage>
        <taxon>Eukaryota</taxon>
        <taxon>Viridiplantae</taxon>
        <taxon>Streptophyta</taxon>
        <taxon>Embryophyta</taxon>
        <taxon>Tracheophyta</taxon>
        <taxon>Spermatophyta</taxon>
        <taxon>Magnoliopsida</taxon>
        <taxon>eudicotyledons</taxon>
        <taxon>Gunneridae</taxon>
        <taxon>Pentapetalae</taxon>
        <taxon>asterids</taxon>
        <taxon>campanulids</taxon>
        <taxon>Asterales</taxon>
        <taxon>Asteraceae</taxon>
        <taxon>Cichorioideae</taxon>
        <taxon>Cichorieae</taxon>
        <taxon>Lactucinae</taxon>
        <taxon>Lactuca</taxon>
    </lineage>
</organism>
<reference evidence="1" key="1">
    <citation type="submission" date="2023-04" db="EMBL/GenBank/DDBJ databases">
        <authorList>
            <person name="Vijverberg K."/>
            <person name="Xiong W."/>
            <person name="Schranz E."/>
        </authorList>
    </citation>
    <scope>NUCLEOTIDE SEQUENCE</scope>
</reference>
<evidence type="ECO:0000313" key="1">
    <source>
        <dbReference type="EMBL" id="CAI9291988.1"/>
    </source>
</evidence>
<dbReference type="AlphaFoldDB" id="A0AA36EDD1"/>
<gene>
    <name evidence="1" type="ORF">LSALG_LOCUS31094</name>
</gene>
<dbReference type="Proteomes" id="UP001177003">
    <property type="component" value="Chromosome 6"/>
</dbReference>
<evidence type="ECO:0000313" key="2">
    <source>
        <dbReference type="Proteomes" id="UP001177003"/>
    </source>
</evidence>
<name>A0AA36EDD1_LACSI</name>
<keyword evidence="2" id="KW-1185">Reference proteome</keyword>
<sequence>MPFNSHGDKLKQTRSLGHQMGAMGPIHHHHNLKKNINIDVFFLKKFICLHINGKNNWKRNFVDGGFKSDDEQHRRTT</sequence>
<proteinExistence type="predicted"/>
<accession>A0AA36EDD1</accession>